<evidence type="ECO:0000256" key="1">
    <source>
        <dbReference type="SAM" id="Coils"/>
    </source>
</evidence>
<evidence type="ECO:0000313" key="2">
    <source>
        <dbReference type="EMBL" id="RHW36000.1"/>
    </source>
</evidence>
<feature type="coiled-coil region" evidence="1">
    <location>
        <begin position="276"/>
        <end position="317"/>
    </location>
</feature>
<proteinExistence type="predicted"/>
<dbReference type="InterPro" id="IPR009394">
    <property type="entry name" value="MmcB-like"/>
</dbReference>
<accession>A0A417YQ73</accession>
<protein>
    <submittedName>
        <fullName evidence="2">DNA repair protein MmcB-related protein</fullName>
    </submittedName>
</protein>
<gene>
    <name evidence="2" type="ORF">D1B31_18095</name>
</gene>
<evidence type="ECO:0000313" key="3">
    <source>
        <dbReference type="Proteomes" id="UP000284416"/>
    </source>
</evidence>
<dbReference type="RefSeq" id="WP_118923038.1">
    <property type="nucleotide sequence ID" value="NZ_QWEG01000012.1"/>
</dbReference>
<dbReference type="InterPro" id="IPR011335">
    <property type="entry name" value="Restrct_endonuc-II-like"/>
</dbReference>
<dbReference type="EMBL" id="QWEG01000012">
    <property type="protein sequence ID" value="RHW36000.1"/>
    <property type="molecule type" value="Genomic_DNA"/>
</dbReference>
<name>A0A417YQ73_9BACI</name>
<dbReference type="AlphaFoldDB" id="A0A417YQ73"/>
<reference evidence="2 3" key="1">
    <citation type="journal article" date="2017" name="Int. J. Syst. Evol. Microbiol.">
        <title>Bacillus notoginsengisoli sp. nov., a novel bacterium isolated from the rhizosphere of Panax notoginseng.</title>
        <authorList>
            <person name="Zhang M.Y."/>
            <person name="Cheng J."/>
            <person name="Cai Y."/>
            <person name="Zhang T.Y."/>
            <person name="Wu Y.Y."/>
            <person name="Manikprabhu D."/>
            <person name="Li W.J."/>
            <person name="Zhang Y.X."/>
        </authorList>
    </citation>
    <scope>NUCLEOTIDE SEQUENCE [LARGE SCALE GENOMIC DNA]</scope>
    <source>
        <strain evidence="2 3">JCM 30743</strain>
    </source>
</reference>
<keyword evidence="3" id="KW-1185">Reference proteome</keyword>
<dbReference type="Proteomes" id="UP000284416">
    <property type="component" value="Unassembled WGS sequence"/>
</dbReference>
<keyword evidence="1" id="KW-0175">Coiled coil</keyword>
<dbReference type="Pfam" id="PF06319">
    <property type="entry name" value="MmcB-like"/>
    <property type="match status" value="1"/>
</dbReference>
<dbReference type="SUPFAM" id="SSF52980">
    <property type="entry name" value="Restriction endonuclease-like"/>
    <property type="match status" value="1"/>
</dbReference>
<dbReference type="OrthoDB" id="2828561at2"/>
<comment type="caution">
    <text evidence="2">The sequence shown here is derived from an EMBL/GenBank/DDBJ whole genome shotgun (WGS) entry which is preliminary data.</text>
</comment>
<organism evidence="2 3">
    <name type="scientific">Neobacillus notoginsengisoli</name>
    <dbReference type="NCBI Taxonomy" id="1578198"/>
    <lineage>
        <taxon>Bacteria</taxon>
        <taxon>Bacillati</taxon>
        <taxon>Bacillota</taxon>
        <taxon>Bacilli</taxon>
        <taxon>Bacillales</taxon>
        <taxon>Bacillaceae</taxon>
        <taxon>Neobacillus</taxon>
    </lineage>
</organism>
<sequence>MVAINGTDSKSIIIMDALNTGVKVKEVPKLYGISLDQAKRLSRLLNLFNQSLGKISLEAHEKLKQLGTKALVLYPLTKQKDWDGLNDILYSISPNITRDELTLLVPALMQKRETIQSFEKEVDRNLAYLEKKNEMLLQQQEELDFLQSKIQKQVQFLQKYDKLVRLFLLEHLGLTKDGQLCLSKRLDYRWQKNLQRKEIIVFNKPPHDYYPHNFDWMEKHQDSAYTYLVKNLDAMAEELPYRWKRGWDCAWNYEKERKRAQNTDFVYWDIPEDPSYKNVQELAKDLKGEINQVIESIMEIESEKQAIKLEIEALRKETPKTFLDKVAVSNKLSERELKRHGQLQDIALKWLYNKGFAAVPEFTLDNGKRIDVLGYNEDGHVIAIEVKASRNDYISDHKWADYLKYCDEFYFLLDNPIWFRNSGAGLLKLKGKGLVIENPCTLDCKAEQKEKLIYEAARRLSRTLIFG</sequence>